<dbReference type="OrthoDB" id="9794721at2"/>
<dbReference type="InterPro" id="IPR010987">
    <property type="entry name" value="Glutathione-S-Trfase_C-like"/>
</dbReference>
<gene>
    <name evidence="3" type="ORF">D1222_03950</name>
</gene>
<organism evidence="3 4">
    <name type="scientific">Henriciella algicola</name>
    <dbReference type="NCBI Taxonomy" id="1608422"/>
    <lineage>
        <taxon>Bacteria</taxon>
        <taxon>Pseudomonadati</taxon>
        <taxon>Pseudomonadota</taxon>
        <taxon>Alphaproteobacteria</taxon>
        <taxon>Hyphomonadales</taxon>
        <taxon>Hyphomonadaceae</taxon>
        <taxon>Henriciella</taxon>
    </lineage>
</organism>
<protein>
    <submittedName>
        <fullName evidence="3">Glutathione S-transferase family protein</fullName>
    </submittedName>
</protein>
<dbReference type="Gene3D" id="3.40.30.10">
    <property type="entry name" value="Glutaredoxin"/>
    <property type="match status" value="1"/>
</dbReference>
<feature type="domain" description="GST C-terminal" evidence="2">
    <location>
        <begin position="104"/>
        <end position="236"/>
    </location>
</feature>
<dbReference type="InterPro" id="IPR036282">
    <property type="entry name" value="Glutathione-S-Trfase_C_sf"/>
</dbReference>
<sequence>MQRKGLNWNERIQKGNFMKRLWHWPLDPGCRTVRLALEEKKITFDAKITWPGATISELANLPPGSDLPVFLDAAGEQKIIASGTHAILEYIEDTDAAPRLMPLLARDRAEVRRLWQWSETSFAEVNRSLLAERENQWVRRSKQSDTTKLREGIHALKSKLGFLEGLAGVRTYMAGRTLSLADLSMAAHLSAYDYFGDVPWDLTPDLKQWYARMKSRPSFRPLLADKVEGTRPPRHYADLDF</sequence>
<dbReference type="AlphaFoldDB" id="A0A399RJH7"/>
<dbReference type="Gene3D" id="1.20.1050.10">
    <property type="match status" value="1"/>
</dbReference>
<dbReference type="InterPro" id="IPR004046">
    <property type="entry name" value="GST_C"/>
</dbReference>
<dbReference type="PANTHER" id="PTHR44051">
    <property type="entry name" value="GLUTATHIONE S-TRANSFERASE-RELATED"/>
    <property type="match status" value="1"/>
</dbReference>
<name>A0A399RJH7_9PROT</name>
<dbReference type="InterPro" id="IPR040079">
    <property type="entry name" value="Glutathione_S-Trfase"/>
</dbReference>
<dbReference type="PANTHER" id="PTHR44051:SF8">
    <property type="entry name" value="GLUTATHIONE S-TRANSFERASE GSTA"/>
    <property type="match status" value="1"/>
</dbReference>
<dbReference type="SUPFAM" id="SSF52833">
    <property type="entry name" value="Thioredoxin-like"/>
    <property type="match status" value="1"/>
</dbReference>
<evidence type="ECO:0000313" key="3">
    <source>
        <dbReference type="EMBL" id="RIJ31418.1"/>
    </source>
</evidence>
<keyword evidence="4" id="KW-1185">Reference proteome</keyword>
<feature type="domain" description="GST N-terminal" evidence="1">
    <location>
        <begin position="17"/>
        <end position="99"/>
    </location>
</feature>
<reference evidence="3 4" key="1">
    <citation type="submission" date="2018-08" db="EMBL/GenBank/DDBJ databases">
        <title>Henriciella mobilis sp. nov., isolated from seawater.</title>
        <authorList>
            <person name="Cheng H."/>
            <person name="Wu Y.-H."/>
            <person name="Xu X.-W."/>
            <person name="Guo L.-L."/>
        </authorList>
    </citation>
    <scope>NUCLEOTIDE SEQUENCE [LARGE SCALE GENOMIC DNA]</scope>
    <source>
        <strain evidence="3 4">CCUG67844</strain>
    </source>
</reference>
<dbReference type="InterPro" id="IPR036249">
    <property type="entry name" value="Thioredoxin-like_sf"/>
</dbReference>
<dbReference type="InterPro" id="IPR004045">
    <property type="entry name" value="Glutathione_S-Trfase_N"/>
</dbReference>
<dbReference type="EMBL" id="QWGA01000003">
    <property type="protein sequence ID" value="RIJ31418.1"/>
    <property type="molecule type" value="Genomic_DNA"/>
</dbReference>
<dbReference type="GO" id="GO:0016740">
    <property type="term" value="F:transferase activity"/>
    <property type="evidence" value="ECO:0007669"/>
    <property type="project" value="UniProtKB-KW"/>
</dbReference>
<dbReference type="Pfam" id="PF13417">
    <property type="entry name" value="GST_N_3"/>
    <property type="match status" value="1"/>
</dbReference>
<dbReference type="SFLD" id="SFLDS00019">
    <property type="entry name" value="Glutathione_Transferase_(cytos"/>
    <property type="match status" value="1"/>
</dbReference>
<dbReference type="Pfam" id="PF00043">
    <property type="entry name" value="GST_C"/>
    <property type="match status" value="1"/>
</dbReference>
<dbReference type="CDD" id="cd00570">
    <property type="entry name" value="GST_N_family"/>
    <property type="match status" value="1"/>
</dbReference>
<dbReference type="PROSITE" id="PS50404">
    <property type="entry name" value="GST_NTER"/>
    <property type="match status" value="1"/>
</dbReference>
<keyword evidence="3" id="KW-0808">Transferase</keyword>
<proteinExistence type="predicted"/>
<accession>A0A399RJH7</accession>
<evidence type="ECO:0000313" key="4">
    <source>
        <dbReference type="Proteomes" id="UP000265845"/>
    </source>
</evidence>
<dbReference type="PROSITE" id="PS50405">
    <property type="entry name" value="GST_CTER"/>
    <property type="match status" value="1"/>
</dbReference>
<dbReference type="SUPFAM" id="SSF47616">
    <property type="entry name" value="GST C-terminal domain-like"/>
    <property type="match status" value="1"/>
</dbReference>
<evidence type="ECO:0000259" key="1">
    <source>
        <dbReference type="PROSITE" id="PS50404"/>
    </source>
</evidence>
<dbReference type="Proteomes" id="UP000265845">
    <property type="component" value="Unassembled WGS sequence"/>
</dbReference>
<evidence type="ECO:0000259" key="2">
    <source>
        <dbReference type="PROSITE" id="PS50405"/>
    </source>
</evidence>
<comment type="caution">
    <text evidence="3">The sequence shown here is derived from an EMBL/GenBank/DDBJ whole genome shotgun (WGS) entry which is preliminary data.</text>
</comment>